<keyword evidence="4" id="KW-1185">Reference proteome</keyword>
<dbReference type="RefSeq" id="WP_284825596.1">
    <property type="nucleotide sequence ID" value="NZ_CP126969.1"/>
</dbReference>
<keyword evidence="1" id="KW-0472">Membrane</keyword>
<keyword evidence="2" id="KW-0732">Signal</keyword>
<proteinExistence type="predicted"/>
<dbReference type="EMBL" id="CP126969">
    <property type="protein sequence ID" value="WIM68204.1"/>
    <property type="molecule type" value="Genomic_DNA"/>
</dbReference>
<feature type="signal peptide" evidence="2">
    <location>
        <begin position="1"/>
        <end position="29"/>
    </location>
</feature>
<evidence type="ECO:0008006" key="5">
    <source>
        <dbReference type="Google" id="ProtNLM"/>
    </source>
</evidence>
<gene>
    <name evidence="3" type="ORF">QP027_02040</name>
</gene>
<keyword evidence="1" id="KW-0812">Transmembrane</keyword>
<sequence>MNLRNTVASLAAAAVAGSSLLFGAGAAQAEPAPVTVVAQAEESAKSDEEAYPNYSPMMSAGLPWVGGLMIAGGVFLVGLIVTIFLSGRNSRHVGQL</sequence>
<evidence type="ECO:0000313" key="3">
    <source>
        <dbReference type="EMBL" id="WIM68204.1"/>
    </source>
</evidence>
<name>A0ABY8VFC8_9CORY</name>
<reference evidence="3 4" key="1">
    <citation type="submission" date="2023-05" db="EMBL/GenBank/DDBJ databases">
        <title>Corynebacterium suedekumii sp. nov. and Corynebacterium breve sp. nov. isolated from raw cow's milk.</title>
        <authorList>
            <person name="Baer M.K."/>
            <person name="Mehl L."/>
            <person name="Hellmuth R."/>
            <person name="Marke G."/>
            <person name="Lipski A."/>
        </authorList>
    </citation>
    <scope>NUCLEOTIDE SEQUENCE [LARGE SCALE GENOMIC DNA]</scope>
    <source>
        <strain evidence="3 4">R4</strain>
    </source>
</reference>
<feature type="transmembrane region" description="Helical" evidence="1">
    <location>
        <begin position="64"/>
        <end position="85"/>
    </location>
</feature>
<evidence type="ECO:0000256" key="2">
    <source>
        <dbReference type="SAM" id="SignalP"/>
    </source>
</evidence>
<organism evidence="3 4">
    <name type="scientific">Corynebacterium breve</name>
    <dbReference type="NCBI Taxonomy" id="3049799"/>
    <lineage>
        <taxon>Bacteria</taxon>
        <taxon>Bacillati</taxon>
        <taxon>Actinomycetota</taxon>
        <taxon>Actinomycetes</taxon>
        <taxon>Mycobacteriales</taxon>
        <taxon>Corynebacteriaceae</taxon>
        <taxon>Corynebacterium</taxon>
    </lineage>
</organism>
<keyword evidence="1" id="KW-1133">Transmembrane helix</keyword>
<dbReference type="Proteomes" id="UP001225598">
    <property type="component" value="Chromosome"/>
</dbReference>
<protein>
    <recommendedName>
        <fullName evidence="5">Secreted protein</fullName>
    </recommendedName>
</protein>
<feature type="chain" id="PRO_5045269178" description="Secreted protein" evidence="2">
    <location>
        <begin position="30"/>
        <end position="96"/>
    </location>
</feature>
<evidence type="ECO:0000313" key="4">
    <source>
        <dbReference type="Proteomes" id="UP001225598"/>
    </source>
</evidence>
<evidence type="ECO:0000256" key="1">
    <source>
        <dbReference type="SAM" id="Phobius"/>
    </source>
</evidence>
<accession>A0ABY8VFC8</accession>